<reference evidence="14" key="1">
    <citation type="submission" date="2017-06" db="EMBL/GenBank/DDBJ databases">
        <title>Genome sequencing of pathogenic and non-pathogenic strains within Bisgaard taxon 40.</title>
        <authorList>
            <person name="Ladner J.T."/>
            <person name="Lovett S.P."/>
            <person name="Koroleva G."/>
            <person name="Lorch J.M."/>
        </authorList>
    </citation>
    <scope>NUCLEOTIDE SEQUENCE</scope>
    <source>
        <strain evidence="14">27576-1-I1</strain>
    </source>
</reference>
<dbReference type="InterPro" id="IPR019533">
    <property type="entry name" value="Peptidase_S26"/>
</dbReference>
<dbReference type="PANTHER" id="PTHR43390">
    <property type="entry name" value="SIGNAL PEPTIDASE I"/>
    <property type="match status" value="1"/>
</dbReference>
<evidence type="ECO:0000256" key="11">
    <source>
        <dbReference type="ARBA" id="ARBA00023136"/>
    </source>
</evidence>
<evidence type="ECO:0000256" key="2">
    <source>
        <dbReference type="ARBA" id="ARBA00004651"/>
    </source>
</evidence>
<evidence type="ECO:0000313" key="15">
    <source>
        <dbReference type="Proteomes" id="UP000955338"/>
    </source>
</evidence>
<name>A0A8E3MFA2_9PAST</name>
<evidence type="ECO:0000256" key="12">
    <source>
        <dbReference type="RuleBase" id="RU003993"/>
    </source>
</evidence>
<dbReference type="Proteomes" id="UP000955338">
    <property type="component" value="Chromosome"/>
</dbReference>
<dbReference type="PROSITE" id="PS00501">
    <property type="entry name" value="SPASE_I_1"/>
    <property type="match status" value="1"/>
</dbReference>
<dbReference type="CDD" id="cd06530">
    <property type="entry name" value="S26_SPase_I"/>
    <property type="match status" value="1"/>
</dbReference>
<evidence type="ECO:0000256" key="8">
    <source>
        <dbReference type="ARBA" id="ARBA00022692"/>
    </source>
</evidence>
<dbReference type="RefSeq" id="WP_261919735.1">
    <property type="nucleotide sequence ID" value="NZ_CP022011.1"/>
</dbReference>
<evidence type="ECO:0000313" key="14">
    <source>
        <dbReference type="EMBL" id="QDJ14182.1"/>
    </source>
</evidence>
<comment type="similarity">
    <text evidence="3 13">Belongs to the peptidase S26 family.</text>
</comment>
<proteinExistence type="inferred from homology"/>
<dbReference type="InterPro" id="IPR019756">
    <property type="entry name" value="Pept_S26A_signal_pept_1_Ser-AS"/>
</dbReference>
<dbReference type="SUPFAM" id="SSF51306">
    <property type="entry name" value="LexA/Signal peptidase"/>
    <property type="match status" value="1"/>
</dbReference>
<evidence type="ECO:0000256" key="3">
    <source>
        <dbReference type="ARBA" id="ARBA00009370"/>
    </source>
</evidence>
<dbReference type="InterPro" id="IPR000223">
    <property type="entry name" value="Pept_S26A_signal_pept_1"/>
</dbReference>
<evidence type="ECO:0000256" key="7">
    <source>
        <dbReference type="ARBA" id="ARBA00022670"/>
    </source>
</evidence>
<keyword evidence="11 12" id="KW-0472">Membrane</keyword>
<keyword evidence="15" id="KW-1185">Reference proteome</keyword>
<dbReference type="NCBIfam" id="TIGR02227">
    <property type="entry name" value="sigpep_I_bact"/>
    <property type="match status" value="1"/>
</dbReference>
<dbReference type="PANTHER" id="PTHR43390:SF1">
    <property type="entry name" value="CHLOROPLAST PROCESSING PEPTIDASE"/>
    <property type="match status" value="1"/>
</dbReference>
<dbReference type="InterPro" id="IPR019758">
    <property type="entry name" value="Pept_S26A_signal_pept_1_CS"/>
</dbReference>
<comment type="subcellular location">
    <subcellularLocation>
        <location evidence="2">Cell membrane</location>
        <topology evidence="2">Multi-pass membrane protein</topology>
    </subcellularLocation>
    <subcellularLocation>
        <location evidence="13">Membrane</location>
        <topology evidence="13">Multi-pass membrane protein</topology>
    </subcellularLocation>
</comment>
<dbReference type="Gene3D" id="2.170.230.10">
    <property type="match status" value="1"/>
</dbReference>
<evidence type="ECO:0000256" key="1">
    <source>
        <dbReference type="ARBA" id="ARBA00000677"/>
    </source>
</evidence>
<keyword evidence="8 12" id="KW-0812">Transmembrane</keyword>
<evidence type="ECO:0000256" key="13">
    <source>
        <dbReference type="RuleBase" id="RU362042"/>
    </source>
</evidence>
<evidence type="ECO:0000256" key="5">
    <source>
        <dbReference type="ARBA" id="ARBA00019232"/>
    </source>
</evidence>
<comment type="catalytic activity">
    <reaction evidence="1 12">
        <text>Cleavage of hydrophobic, N-terminal signal or leader sequences from secreted and periplasmic proteins.</text>
        <dbReference type="EC" id="3.4.21.89"/>
    </reaction>
</comment>
<sequence length="323" mass="36946">MSKYLLPILLLLCFILWKVFDALGLPNVLSIIFLLLTIITGIFWGYHWFVLEPKRKRQINRLETRSGKTLTDAEKNRVEPVSESVEYLSSMFPIIAIIFIIRSFFYEPFQIPSGSMEPTLRVGDFLLVDKNAYGVKDPIFQHKLIETGEPKRGDVVVFKAPPQPNVDYIKRVIGLPGDHIKYDAFTRTLTITPACGKENCSSQTYTYSVGKANPEFVYHNEAQIEKTENGAVSHQILLNPEPLNFAPYYYKQAGETIGEWTVPQGEYFVMGDNRDNSNDSRFWGFIPEKNLVGKATVVVLSLKRKEGEFPTGIRTDRFFKKIQ</sequence>
<dbReference type="Gene3D" id="2.10.109.10">
    <property type="entry name" value="Umud Fragment, subunit A"/>
    <property type="match status" value="1"/>
</dbReference>
<evidence type="ECO:0000256" key="4">
    <source>
        <dbReference type="ARBA" id="ARBA00013208"/>
    </source>
</evidence>
<evidence type="ECO:0000256" key="10">
    <source>
        <dbReference type="ARBA" id="ARBA00022989"/>
    </source>
</evidence>
<evidence type="ECO:0000256" key="6">
    <source>
        <dbReference type="ARBA" id="ARBA00022475"/>
    </source>
</evidence>
<keyword evidence="9 12" id="KW-0378">Hydrolase</keyword>
<organism evidence="14 15">
    <name type="scientific">Mergibacter septicus</name>
    <dbReference type="NCBI Taxonomy" id="221402"/>
    <lineage>
        <taxon>Bacteria</taxon>
        <taxon>Pseudomonadati</taxon>
        <taxon>Pseudomonadota</taxon>
        <taxon>Gammaproteobacteria</taxon>
        <taxon>Pasteurellales</taxon>
        <taxon>Pasteurellaceae</taxon>
        <taxon>Mergibacter</taxon>
    </lineage>
</organism>
<dbReference type="GO" id="GO:0009003">
    <property type="term" value="F:signal peptidase activity"/>
    <property type="evidence" value="ECO:0007669"/>
    <property type="project" value="UniProtKB-EC"/>
</dbReference>
<dbReference type="PRINTS" id="PR00727">
    <property type="entry name" value="LEADERPTASE"/>
</dbReference>
<dbReference type="Pfam" id="PF10502">
    <property type="entry name" value="Peptidase_S26"/>
    <property type="match status" value="1"/>
</dbReference>
<evidence type="ECO:0000256" key="9">
    <source>
        <dbReference type="ARBA" id="ARBA00022801"/>
    </source>
</evidence>
<dbReference type="AlphaFoldDB" id="A0A8E3MFA2"/>
<dbReference type="InterPro" id="IPR019766">
    <property type="entry name" value="Sign_pep_all-beta_subdom"/>
</dbReference>
<dbReference type="EMBL" id="CP022011">
    <property type="protein sequence ID" value="QDJ14182.1"/>
    <property type="molecule type" value="Genomic_DNA"/>
</dbReference>
<dbReference type="GO" id="GO:0005886">
    <property type="term" value="C:plasma membrane"/>
    <property type="evidence" value="ECO:0007669"/>
    <property type="project" value="UniProtKB-SubCell"/>
</dbReference>
<dbReference type="PROSITE" id="PS00760">
    <property type="entry name" value="SPASE_I_2"/>
    <property type="match status" value="1"/>
</dbReference>
<gene>
    <name evidence="14" type="primary">lepB</name>
    <name evidence="14" type="ORF">CEP48_01530</name>
</gene>
<keyword evidence="6" id="KW-1003">Cell membrane</keyword>
<dbReference type="PROSITE" id="PS00761">
    <property type="entry name" value="SPASE_I_3"/>
    <property type="match status" value="1"/>
</dbReference>
<feature type="transmembrane region" description="Helical" evidence="12">
    <location>
        <begin position="85"/>
        <end position="105"/>
    </location>
</feature>
<dbReference type="EC" id="3.4.21.89" evidence="4 12"/>
<keyword evidence="10 12" id="KW-1133">Transmembrane helix</keyword>
<dbReference type="GO" id="GO:0004252">
    <property type="term" value="F:serine-type endopeptidase activity"/>
    <property type="evidence" value="ECO:0007669"/>
    <property type="project" value="InterPro"/>
</dbReference>
<protein>
    <recommendedName>
        <fullName evidence="5 12">Signal peptidase I</fullName>
        <ecNumber evidence="4 12">3.4.21.89</ecNumber>
    </recommendedName>
</protein>
<keyword evidence="7 12" id="KW-0645">Protease</keyword>
<accession>A0A8E3MFA2</accession>
<feature type="transmembrane region" description="Helical" evidence="12">
    <location>
        <begin position="31"/>
        <end position="51"/>
    </location>
</feature>
<dbReference type="InterPro" id="IPR019757">
    <property type="entry name" value="Pept_S26A_signal_pept_1_Lys-AS"/>
</dbReference>
<dbReference type="GO" id="GO:0006465">
    <property type="term" value="P:signal peptide processing"/>
    <property type="evidence" value="ECO:0007669"/>
    <property type="project" value="InterPro"/>
</dbReference>
<dbReference type="InterPro" id="IPR036286">
    <property type="entry name" value="LexA/Signal_pep-like_sf"/>
</dbReference>